<dbReference type="STRING" id="867345.SAMN05421693_12122"/>
<dbReference type="Pfam" id="PF03382">
    <property type="entry name" value="DUF285"/>
    <property type="match status" value="2"/>
</dbReference>
<accession>A0A1H9ECF3</accession>
<dbReference type="RefSeq" id="WP_090207910.1">
    <property type="nucleotide sequence ID" value="NZ_FOFO01000021.1"/>
</dbReference>
<dbReference type="InterPro" id="IPR013783">
    <property type="entry name" value="Ig-like_fold"/>
</dbReference>
<dbReference type="OrthoDB" id="5855837at2"/>
<evidence type="ECO:0000259" key="1">
    <source>
        <dbReference type="Pfam" id="PF07705"/>
    </source>
</evidence>
<gene>
    <name evidence="2" type="ORF">SAMN05421693_12122</name>
</gene>
<dbReference type="AlphaFoldDB" id="A0A1H9ECF3"/>
<dbReference type="EMBL" id="FOFO01000021">
    <property type="protein sequence ID" value="SEQ23345.1"/>
    <property type="molecule type" value="Genomic_DNA"/>
</dbReference>
<dbReference type="NCBIfam" id="TIGR02167">
    <property type="entry name" value="Liste_lipo_26"/>
    <property type="match status" value="6"/>
</dbReference>
<dbReference type="InterPro" id="IPR011889">
    <property type="entry name" value="Liste_lipo_26"/>
</dbReference>
<evidence type="ECO:0000313" key="2">
    <source>
        <dbReference type="EMBL" id="SEQ23345.1"/>
    </source>
</evidence>
<reference evidence="2 3" key="1">
    <citation type="submission" date="2016-10" db="EMBL/GenBank/DDBJ databases">
        <authorList>
            <person name="de Groot N.N."/>
        </authorList>
    </citation>
    <scope>NUCLEOTIDE SEQUENCE [LARGE SCALE GENOMIC DNA]</scope>
    <source>
        <strain evidence="2 3">B7-7</strain>
    </source>
</reference>
<dbReference type="InterPro" id="IPR005046">
    <property type="entry name" value="DUF285"/>
</dbReference>
<dbReference type="Gene3D" id="2.60.40.10">
    <property type="entry name" value="Immunoglobulins"/>
    <property type="match status" value="1"/>
</dbReference>
<keyword evidence="3" id="KW-1185">Reference proteome</keyword>
<protein>
    <submittedName>
        <fullName evidence="2">Surface protein</fullName>
    </submittedName>
</protein>
<dbReference type="Pfam" id="PF07705">
    <property type="entry name" value="CARDB"/>
    <property type="match status" value="1"/>
</dbReference>
<feature type="domain" description="CARDB" evidence="1">
    <location>
        <begin position="115"/>
        <end position="192"/>
    </location>
</feature>
<sequence>MHNAMEQFANTFMQSLAGNDIPVNDSLKGVFSRILSRQINVDEEGDVVITPTFETLAKVFTFVISPISDRPAAGPMGGYDNDQINAAKEEAQTAFEESLEGGATPDPAFFQVSDLSLSDDSVAEGTAVTVTAVVTNTGEQSATQTVELLVNGVAQSTTSITLDGGSSETVSFELAADDLSIGSYTLQMATEDHTTGEQDLNVEATPDPEPVHDSVKLELPLTDTWTTGSNDISFNLFFPASATLDGVSLQGGGALSISSFSTTLGGMTEASYTISASNGQPEGVLAFTFEAEDSLPDNFFVEVNDFTVNGITQGDSTYEYQDGELLEQSTEPPNYLTVTSKWELKSAINDGSFAIENDGVLYTFGDSEFNIDTSEITNMSSLFSGITDFNEDIGYWDTSNVTDMRWMFWEADSFNQDIGGWNTSNVINMWSMFSGAESFNQDIGEWDTSNVTDMGIMFSGAESFNQDIGGWDTSNVTDMRWMFSRAKSFNQDIGEWDTSNVTDMRSMFFGAESFNQDIGGWDTSNVTDMGSMFFGAESFNQDISDWFVPLIPSQPFGFINWSFNPDWLPDWGKGLMLEVTEEQLFAAVADGSYAIEDSGETYTFSSSAFDIDTSSITNMSGLFKNSDFNGNISYWDVSNVVDMSQMFMGATTFNQELNDWDVSSVKDMSEMFRDTNNFNKHLNQWDVSNVENMDQMFFYANNFSRDISNWDVSSLDNMPDDFANNLNPDFHPDWSMFI</sequence>
<organism evidence="2 3">
    <name type="scientific">Ectothiorhodospira magna</name>
    <dbReference type="NCBI Taxonomy" id="867345"/>
    <lineage>
        <taxon>Bacteria</taxon>
        <taxon>Pseudomonadati</taxon>
        <taxon>Pseudomonadota</taxon>
        <taxon>Gammaproteobacteria</taxon>
        <taxon>Chromatiales</taxon>
        <taxon>Ectothiorhodospiraceae</taxon>
        <taxon>Ectothiorhodospira</taxon>
    </lineage>
</organism>
<name>A0A1H9ECF3_9GAMM</name>
<proteinExistence type="predicted"/>
<evidence type="ECO:0000313" key="3">
    <source>
        <dbReference type="Proteomes" id="UP000199496"/>
    </source>
</evidence>
<dbReference type="InterPro" id="IPR011635">
    <property type="entry name" value="CARDB"/>
</dbReference>
<dbReference type="Proteomes" id="UP000199496">
    <property type="component" value="Unassembled WGS sequence"/>
</dbReference>